<organism evidence="4 5">
    <name type="scientific">Macrophomina phaseolina (strain MS6)</name>
    <name type="common">Charcoal rot fungus</name>
    <dbReference type="NCBI Taxonomy" id="1126212"/>
    <lineage>
        <taxon>Eukaryota</taxon>
        <taxon>Fungi</taxon>
        <taxon>Dikarya</taxon>
        <taxon>Ascomycota</taxon>
        <taxon>Pezizomycotina</taxon>
        <taxon>Dothideomycetes</taxon>
        <taxon>Dothideomycetes incertae sedis</taxon>
        <taxon>Botryosphaeriales</taxon>
        <taxon>Botryosphaeriaceae</taxon>
        <taxon>Macrophomina</taxon>
    </lineage>
</organism>
<comment type="caution">
    <text evidence="4">The sequence shown here is derived from an EMBL/GenBank/DDBJ whole genome shotgun (WGS) entry which is preliminary data.</text>
</comment>
<dbReference type="InParanoid" id="K2SAD0"/>
<dbReference type="InterPro" id="IPR012132">
    <property type="entry name" value="GMC_OxRdtase"/>
</dbReference>
<dbReference type="GO" id="GO:0016614">
    <property type="term" value="F:oxidoreductase activity, acting on CH-OH group of donors"/>
    <property type="evidence" value="ECO:0007669"/>
    <property type="project" value="InterPro"/>
</dbReference>
<proteinExistence type="inferred from homology"/>
<feature type="domain" description="Glucose-methanol-choline oxidoreductase N-terminal" evidence="3">
    <location>
        <begin position="111"/>
        <end position="134"/>
    </location>
</feature>
<dbReference type="SUPFAM" id="SSF54373">
    <property type="entry name" value="FAD-linked reductases, C-terminal domain"/>
    <property type="match status" value="1"/>
</dbReference>
<dbReference type="PANTHER" id="PTHR11552:SF210">
    <property type="entry name" value="GLUCOSE-METHANOL-CHOLINE OXIDOREDUCTASE N-TERMINAL DOMAIN-CONTAINING PROTEIN-RELATED"/>
    <property type="match status" value="1"/>
</dbReference>
<protein>
    <submittedName>
        <fullName evidence="4">Glucose-methanol-choline oxidoreductase</fullName>
    </submittedName>
</protein>
<evidence type="ECO:0000313" key="4">
    <source>
        <dbReference type="EMBL" id="EKG13830.1"/>
    </source>
</evidence>
<dbReference type="SUPFAM" id="SSF51905">
    <property type="entry name" value="FAD/NAD(P)-binding domain"/>
    <property type="match status" value="1"/>
</dbReference>
<dbReference type="STRING" id="1126212.K2SAD0"/>
<dbReference type="PANTHER" id="PTHR11552">
    <property type="entry name" value="GLUCOSE-METHANOL-CHOLINE GMC OXIDOREDUCTASE"/>
    <property type="match status" value="1"/>
</dbReference>
<dbReference type="InterPro" id="IPR036188">
    <property type="entry name" value="FAD/NAD-bd_sf"/>
</dbReference>
<evidence type="ECO:0000256" key="1">
    <source>
        <dbReference type="ARBA" id="ARBA00010790"/>
    </source>
</evidence>
<reference evidence="4 5" key="1">
    <citation type="journal article" date="2012" name="BMC Genomics">
        <title>Tools to kill: Genome of one of the most destructive plant pathogenic fungi Macrophomina phaseolina.</title>
        <authorList>
            <person name="Islam M.S."/>
            <person name="Haque M.S."/>
            <person name="Islam M.M."/>
            <person name="Emdad E.M."/>
            <person name="Halim A."/>
            <person name="Hossen Q.M.M."/>
            <person name="Hossain M.Z."/>
            <person name="Ahmed B."/>
            <person name="Rahim S."/>
            <person name="Rahman M.S."/>
            <person name="Alam M.M."/>
            <person name="Hou S."/>
            <person name="Wan X."/>
            <person name="Saito J.A."/>
            <person name="Alam M."/>
        </authorList>
    </citation>
    <scope>NUCLEOTIDE SEQUENCE [LARGE SCALE GENOMIC DNA]</scope>
    <source>
        <strain evidence="4 5">MS6</strain>
    </source>
</reference>
<dbReference type="VEuPathDB" id="FungiDB:MPH_09012"/>
<dbReference type="GO" id="GO:0050660">
    <property type="term" value="F:flavin adenine dinucleotide binding"/>
    <property type="evidence" value="ECO:0007669"/>
    <property type="project" value="InterPro"/>
</dbReference>
<evidence type="ECO:0000259" key="3">
    <source>
        <dbReference type="PROSITE" id="PS00623"/>
    </source>
</evidence>
<sequence length="440" mass="46926">MGDAATTNGAAQTNGRTNQLPALCADAASFLSLSYDYLIIGGGTAGLVLAARLTENTNVTVGVLEAGKNVLDDPLVDTPALFPQMLGHPEYDWCMKTTPQNGGRVHHLPRGKALGGSSAINYMMYVRGSTRDYDDWATLARDSTWSAAGMAPYIRKHQTLAAPPATPPPPALPLDTSGMATLAAHHGATGPIHTTFNAARLPLEDAWIAGADETFGVREKPRDAWSGDHYGFYNGLGSVPAVLELSGIGDPDVLRRAGVECKVELKSVGENFQDHVVAGVGYELAPGQVSGDSLYHPEAMAAAQKAYVDAKEGPLAAVVSGQGFVSYKQMATTEQMERTIASIRETQKTSTPFQQRQLDLVIQHLEDEKSANLQYIMLPISANFDDSAVANQANLWPPGNPAKPGFTWVCCLQYPVSRGSIHISSAGKSFKSPLPAKIMY</sequence>
<dbReference type="eggNOG" id="KOG1238">
    <property type="taxonomic scope" value="Eukaryota"/>
</dbReference>
<dbReference type="PIRSF" id="PIRSF000137">
    <property type="entry name" value="Alcohol_oxidase"/>
    <property type="match status" value="1"/>
</dbReference>
<accession>K2SAD0</accession>
<dbReference type="Gene3D" id="3.50.50.60">
    <property type="entry name" value="FAD/NAD(P)-binding domain"/>
    <property type="match status" value="2"/>
</dbReference>
<evidence type="ECO:0000313" key="5">
    <source>
        <dbReference type="Proteomes" id="UP000007129"/>
    </source>
</evidence>
<dbReference type="Gene3D" id="3.30.560.10">
    <property type="entry name" value="Glucose Oxidase, domain 3"/>
    <property type="match status" value="2"/>
</dbReference>
<name>K2SAD0_MACPH</name>
<dbReference type="Pfam" id="PF00732">
    <property type="entry name" value="GMC_oxred_N"/>
    <property type="match status" value="1"/>
</dbReference>
<gene>
    <name evidence="4" type="ORF">MPH_09012</name>
</gene>
<keyword evidence="2" id="KW-0274">FAD</keyword>
<dbReference type="InterPro" id="IPR000172">
    <property type="entry name" value="GMC_OxRdtase_N"/>
</dbReference>
<dbReference type="EMBL" id="AHHD01000383">
    <property type="protein sequence ID" value="EKG13830.1"/>
    <property type="molecule type" value="Genomic_DNA"/>
</dbReference>
<dbReference type="HOGENOM" id="CLU_002865_6_2_1"/>
<dbReference type="PROSITE" id="PS00623">
    <property type="entry name" value="GMC_OXRED_1"/>
    <property type="match status" value="1"/>
</dbReference>
<dbReference type="AlphaFoldDB" id="K2SAD0"/>
<dbReference type="Proteomes" id="UP000007129">
    <property type="component" value="Unassembled WGS sequence"/>
</dbReference>
<dbReference type="OrthoDB" id="269227at2759"/>
<evidence type="ECO:0000256" key="2">
    <source>
        <dbReference type="RuleBase" id="RU003968"/>
    </source>
</evidence>
<comment type="similarity">
    <text evidence="1 2">Belongs to the GMC oxidoreductase family.</text>
</comment>
<keyword evidence="2" id="KW-0285">Flavoprotein</keyword>